<evidence type="ECO:0000256" key="10">
    <source>
        <dbReference type="RuleBase" id="RU364040"/>
    </source>
</evidence>
<keyword evidence="3 8" id="KW-0479">Metal-binding</keyword>
<dbReference type="Pfam" id="PF17900">
    <property type="entry name" value="Peptidase_M1_N"/>
    <property type="match status" value="1"/>
</dbReference>
<feature type="binding site" evidence="8">
    <location>
        <position position="382"/>
    </location>
    <ligand>
        <name>Zn(2+)</name>
        <dbReference type="ChEBI" id="CHEBI:29105"/>
        <note>catalytic</note>
    </ligand>
</feature>
<feature type="active site" description="Proton acceptor" evidence="7">
    <location>
        <position position="379"/>
    </location>
</feature>
<dbReference type="GO" id="GO:0008270">
    <property type="term" value="F:zinc ion binding"/>
    <property type="evidence" value="ECO:0007669"/>
    <property type="project" value="UniProtKB-UniRule"/>
</dbReference>
<dbReference type="InterPro" id="IPR042097">
    <property type="entry name" value="Aminopeptidase_N-like_N_sf"/>
</dbReference>
<dbReference type="GO" id="GO:0005737">
    <property type="term" value="C:cytoplasm"/>
    <property type="evidence" value="ECO:0007669"/>
    <property type="project" value="TreeGrafter"/>
</dbReference>
<accession>A0AAD5XPZ1</accession>
<evidence type="ECO:0000259" key="12">
    <source>
        <dbReference type="Pfam" id="PF11838"/>
    </source>
</evidence>
<dbReference type="Pfam" id="PF01433">
    <property type="entry name" value="Peptidase_M1"/>
    <property type="match status" value="1"/>
</dbReference>
<dbReference type="Gene3D" id="1.25.50.20">
    <property type="match status" value="1"/>
</dbReference>
<organism evidence="14 15">
    <name type="scientific">Geranomyces variabilis</name>
    <dbReference type="NCBI Taxonomy" id="109894"/>
    <lineage>
        <taxon>Eukaryota</taxon>
        <taxon>Fungi</taxon>
        <taxon>Fungi incertae sedis</taxon>
        <taxon>Chytridiomycota</taxon>
        <taxon>Chytridiomycota incertae sedis</taxon>
        <taxon>Chytridiomycetes</taxon>
        <taxon>Spizellomycetales</taxon>
        <taxon>Powellomycetaceae</taxon>
        <taxon>Geranomyces</taxon>
    </lineage>
</organism>
<feature type="domain" description="Peptidase M1 membrane alanine aminopeptidase" evidence="11">
    <location>
        <begin position="318"/>
        <end position="530"/>
    </location>
</feature>
<keyword evidence="5 8" id="KW-0862">Zinc</keyword>
<name>A0AAD5XPZ1_9FUNG</name>
<feature type="binding site" evidence="8">
    <location>
        <position position="401"/>
    </location>
    <ligand>
        <name>Zn(2+)</name>
        <dbReference type="ChEBI" id="CHEBI:29105"/>
        <note>catalytic</note>
    </ligand>
</feature>
<dbReference type="PANTHER" id="PTHR11533">
    <property type="entry name" value="PROTEASE M1 ZINC METALLOPROTEASE"/>
    <property type="match status" value="1"/>
</dbReference>
<evidence type="ECO:0000259" key="11">
    <source>
        <dbReference type="Pfam" id="PF01433"/>
    </source>
</evidence>
<evidence type="ECO:0000256" key="3">
    <source>
        <dbReference type="ARBA" id="ARBA00022723"/>
    </source>
</evidence>
<dbReference type="InterPro" id="IPR034016">
    <property type="entry name" value="M1_APN-typ"/>
</dbReference>
<keyword evidence="15" id="KW-1185">Reference proteome</keyword>
<proteinExistence type="inferred from homology"/>
<dbReference type="EC" id="3.4.11.-" evidence="10"/>
<feature type="domain" description="Aminopeptidase N-like N-terminal" evidence="13">
    <location>
        <begin position="81"/>
        <end position="282"/>
    </location>
</feature>
<evidence type="ECO:0000256" key="2">
    <source>
        <dbReference type="ARBA" id="ARBA00022670"/>
    </source>
</evidence>
<evidence type="ECO:0000256" key="9">
    <source>
        <dbReference type="PIRSR" id="PIRSR634016-4"/>
    </source>
</evidence>
<dbReference type="GO" id="GO:0005615">
    <property type="term" value="C:extracellular space"/>
    <property type="evidence" value="ECO:0007669"/>
    <property type="project" value="TreeGrafter"/>
</dbReference>
<dbReference type="InterPro" id="IPR050344">
    <property type="entry name" value="Peptidase_M1_aminopeptidases"/>
</dbReference>
<reference evidence="14" key="1">
    <citation type="submission" date="2020-05" db="EMBL/GenBank/DDBJ databases">
        <title>Phylogenomic resolution of chytrid fungi.</title>
        <authorList>
            <person name="Stajich J.E."/>
            <person name="Amses K."/>
            <person name="Simmons R."/>
            <person name="Seto K."/>
            <person name="Myers J."/>
            <person name="Bonds A."/>
            <person name="Quandt C.A."/>
            <person name="Barry K."/>
            <person name="Liu P."/>
            <person name="Grigoriev I."/>
            <person name="Longcore J.E."/>
            <person name="James T.Y."/>
        </authorList>
    </citation>
    <scope>NUCLEOTIDE SEQUENCE</scope>
    <source>
        <strain evidence="14">JEL0379</strain>
    </source>
</reference>
<protein>
    <recommendedName>
        <fullName evidence="10">Aminopeptidase</fullName>
        <ecNumber evidence="10">3.4.11.-</ecNumber>
    </recommendedName>
</protein>
<dbReference type="InterPro" id="IPR024571">
    <property type="entry name" value="ERAP1-like_C_dom"/>
</dbReference>
<dbReference type="SUPFAM" id="SSF55486">
    <property type="entry name" value="Metalloproteases ('zincins'), catalytic domain"/>
    <property type="match status" value="1"/>
</dbReference>
<keyword evidence="6 10" id="KW-0482">Metalloprotease</keyword>
<comment type="similarity">
    <text evidence="1 10">Belongs to the peptidase M1 family.</text>
</comment>
<dbReference type="GO" id="GO:0016020">
    <property type="term" value="C:membrane"/>
    <property type="evidence" value="ECO:0007669"/>
    <property type="project" value="TreeGrafter"/>
</dbReference>
<evidence type="ECO:0000256" key="8">
    <source>
        <dbReference type="PIRSR" id="PIRSR634016-3"/>
    </source>
</evidence>
<feature type="binding site" evidence="8">
    <location>
        <position position="378"/>
    </location>
    <ligand>
        <name>Zn(2+)</name>
        <dbReference type="ChEBI" id="CHEBI:29105"/>
        <note>catalytic</note>
    </ligand>
</feature>
<evidence type="ECO:0000256" key="1">
    <source>
        <dbReference type="ARBA" id="ARBA00010136"/>
    </source>
</evidence>
<dbReference type="AlphaFoldDB" id="A0AAD5XPZ1"/>
<evidence type="ECO:0000256" key="4">
    <source>
        <dbReference type="ARBA" id="ARBA00022801"/>
    </source>
</evidence>
<evidence type="ECO:0000313" key="15">
    <source>
        <dbReference type="Proteomes" id="UP001212152"/>
    </source>
</evidence>
<evidence type="ECO:0000313" key="14">
    <source>
        <dbReference type="EMBL" id="KAJ3183395.1"/>
    </source>
</evidence>
<dbReference type="PRINTS" id="PR00756">
    <property type="entry name" value="ALADIPTASE"/>
</dbReference>
<dbReference type="InterPro" id="IPR001930">
    <property type="entry name" value="Peptidase_M1"/>
</dbReference>
<dbReference type="InterPro" id="IPR045357">
    <property type="entry name" value="Aminopeptidase_N-like_N"/>
</dbReference>
<dbReference type="CDD" id="cd09601">
    <property type="entry name" value="M1_APN-Q_like"/>
    <property type="match status" value="1"/>
</dbReference>
<keyword evidence="4 10" id="KW-0378">Hydrolase</keyword>
<evidence type="ECO:0000259" key="13">
    <source>
        <dbReference type="Pfam" id="PF17900"/>
    </source>
</evidence>
<dbReference type="Pfam" id="PF11838">
    <property type="entry name" value="ERAP1_C"/>
    <property type="match status" value="1"/>
</dbReference>
<keyword evidence="2 10" id="KW-0645">Protease</keyword>
<dbReference type="GO" id="GO:0043171">
    <property type="term" value="P:peptide catabolic process"/>
    <property type="evidence" value="ECO:0007669"/>
    <property type="project" value="TreeGrafter"/>
</dbReference>
<dbReference type="InterPro" id="IPR027268">
    <property type="entry name" value="Peptidase_M4/M1_CTD_sf"/>
</dbReference>
<dbReference type="Gene3D" id="1.10.390.10">
    <property type="entry name" value="Neutral Protease Domain 2"/>
    <property type="match status" value="1"/>
</dbReference>
<keyword evidence="10" id="KW-0031">Aminopeptidase</keyword>
<feature type="domain" description="ERAP1-like C-terminal" evidence="12">
    <location>
        <begin position="630"/>
        <end position="897"/>
    </location>
</feature>
<dbReference type="SUPFAM" id="SSF63737">
    <property type="entry name" value="Leukotriene A4 hydrolase N-terminal domain"/>
    <property type="match status" value="1"/>
</dbReference>
<comment type="cofactor">
    <cofactor evidence="8 10">
        <name>Zn(2+)</name>
        <dbReference type="ChEBI" id="CHEBI:29105"/>
    </cofactor>
    <text evidence="8 10">Binds 1 zinc ion per subunit.</text>
</comment>
<dbReference type="GO" id="GO:0006508">
    <property type="term" value="P:proteolysis"/>
    <property type="evidence" value="ECO:0007669"/>
    <property type="project" value="UniProtKB-KW"/>
</dbReference>
<evidence type="ECO:0000256" key="7">
    <source>
        <dbReference type="PIRSR" id="PIRSR634016-1"/>
    </source>
</evidence>
<comment type="caution">
    <text evidence="14">The sequence shown here is derived from an EMBL/GenBank/DDBJ whole genome shotgun (WGS) entry which is preliminary data.</text>
</comment>
<gene>
    <name evidence="14" type="ORF">HDU87_006714</name>
</gene>
<feature type="site" description="Transition state stabilizer" evidence="9">
    <location>
        <position position="464"/>
    </location>
</feature>
<dbReference type="GO" id="GO:0042277">
    <property type="term" value="F:peptide binding"/>
    <property type="evidence" value="ECO:0007669"/>
    <property type="project" value="TreeGrafter"/>
</dbReference>
<dbReference type="PANTHER" id="PTHR11533:SF299">
    <property type="entry name" value="AMINOPEPTIDASE"/>
    <property type="match status" value="1"/>
</dbReference>
<dbReference type="InterPro" id="IPR014782">
    <property type="entry name" value="Peptidase_M1_dom"/>
</dbReference>
<evidence type="ECO:0000256" key="6">
    <source>
        <dbReference type="ARBA" id="ARBA00023049"/>
    </source>
</evidence>
<dbReference type="GO" id="GO:0070006">
    <property type="term" value="F:metalloaminopeptidase activity"/>
    <property type="evidence" value="ECO:0007669"/>
    <property type="project" value="TreeGrafter"/>
</dbReference>
<dbReference type="EMBL" id="JADGJQ010000006">
    <property type="protein sequence ID" value="KAJ3183395.1"/>
    <property type="molecule type" value="Genomic_DNA"/>
</dbReference>
<evidence type="ECO:0000256" key="5">
    <source>
        <dbReference type="ARBA" id="ARBA00022833"/>
    </source>
</evidence>
<dbReference type="Gene3D" id="2.60.40.1730">
    <property type="entry name" value="tricorn interacting facor f3 domain"/>
    <property type="match status" value="1"/>
</dbReference>
<dbReference type="Proteomes" id="UP001212152">
    <property type="component" value="Unassembled WGS sequence"/>
</dbReference>
<sequence>MTRQPAKVDAAIAATAAAPRRPPSLATPLDVYKKKLVSRAVRFGLLLLVCGLVFLRRQTAHDIVVSHHRQSYSGLRNTHVVPRHYVLDLFADVPNAFFVGTARVSISVLRPIDHINFHANGNLTLGESIWLESSGNSPLIQNATSLEKLPNVVSLSFSPRVERGTYILVIPYSGIIGHRTMRGFYRSSLGGTDGSDGAWIAATHFEPVFARDAFPCFDEPALKATFAIAVAVPQPQLSAQQMAVVSNMPVEKTETDVLVVPYGNVPATRFTFATTPLMSTYLVAWAIGPLESLAAVSNGGTGVTAYVQRGRQSEAQLAMNVTVGALDFMEAFTGMPFPLPKLDLWPIPDFGGEAMENLGLMIFEDALMMQTTALLAAHEVAHQWFGDIVTMAWWDDIWLNEGFAEYFQHLILAHLPISTSNPAARFFALEHLPAFQADATSFSRPVASGDARAPISALFDDISYSKGAVVLDMLRSALDHASNAFTDGLRLYLRRHAYGTAITADVFSAIDDALKQAGHAPVASRMMHAWVARRGHPVLRVEDVSDQDDGDDDRQLRISQCGFALWRDGNEGCDAEPSWIVPFSYMLVTGGGGGGDDEHEGRGVSRHYRGAMHGHTWSGPIAAAPGSVAILNTGRTGLFRTLYTVTGYARIAHLLSSYPHQFQPVDRAGLVSDALAMLLAGQAAEESVLPLLGFLWTECNWAVWAAATVGLRGVLDAVHPDEGLVTRWRAAAGALAADVAGGVGWRADGSEDDADREAKSLMRRMVLDFAAPVVLSDAHPVVVHALRFYDAVIAHRGGNDGEDGDDQLPPPELMHLVYATAIARRADAFDALLTAYMKTDQDRSPLPGDVLAGLASTPRAAEQARLWQAVSSSSASSPSRQRQTFIAMSRHPDACLTLLTRTTLREYALGVRVVEEAVEAAVAACVHDEVLKVVREVVLEGCDDGGRGAAWKCEARVLAMRKGLERRTAAHRFLQTARARGATTARA</sequence>